<keyword evidence="2" id="KW-0012">Acyltransferase</keyword>
<dbReference type="AlphaFoldDB" id="A0A930YUF3"/>
<keyword evidence="1" id="KW-0808">Transferase</keyword>
<dbReference type="EMBL" id="JADKYY010000002">
    <property type="protein sequence ID" value="MBF5026560.1"/>
    <property type="molecule type" value="Genomic_DNA"/>
</dbReference>
<sequence length="148" mass="17470">MGKVRTTELDDLPQLTRLFGDYRTFYGKKEDSEKTIAFLKQRIEHKDSKIFVGYETETLWGFTQLYPLFSSTRLSKYLLLNDLYVAKDYRGRGYSKLLLEKAQQYCRDEGACGILLETDRSNEIANRLYPAMGFELYNHANFYEWTPQ</sequence>
<keyword evidence="5" id="KW-1185">Reference proteome</keyword>
<reference evidence="4" key="1">
    <citation type="submission" date="2020-11" db="EMBL/GenBank/DDBJ databases">
        <title>Genome seq and assembly of Planobacterium sp.</title>
        <authorList>
            <person name="Chhetri G."/>
        </authorList>
    </citation>
    <scope>NUCLEOTIDE SEQUENCE</scope>
    <source>
        <strain evidence="4">GCR5</strain>
    </source>
</reference>
<dbReference type="GO" id="GO:0016747">
    <property type="term" value="F:acyltransferase activity, transferring groups other than amino-acyl groups"/>
    <property type="evidence" value="ECO:0007669"/>
    <property type="project" value="InterPro"/>
</dbReference>
<dbReference type="PROSITE" id="PS51186">
    <property type="entry name" value="GNAT"/>
    <property type="match status" value="1"/>
</dbReference>
<dbReference type="SUPFAM" id="SSF55729">
    <property type="entry name" value="Acyl-CoA N-acyltransferases (Nat)"/>
    <property type="match status" value="1"/>
</dbReference>
<accession>A0A930YUF3</accession>
<dbReference type="InterPro" id="IPR000182">
    <property type="entry name" value="GNAT_dom"/>
</dbReference>
<evidence type="ECO:0000256" key="1">
    <source>
        <dbReference type="ARBA" id="ARBA00022679"/>
    </source>
</evidence>
<dbReference type="Pfam" id="PF00583">
    <property type="entry name" value="Acetyltransf_1"/>
    <property type="match status" value="1"/>
</dbReference>
<comment type="caution">
    <text evidence="4">The sequence shown here is derived from an EMBL/GenBank/DDBJ whole genome shotgun (WGS) entry which is preliminary data.</text>
</comment>
<dbReference type="Proteomes" id="UP000694480">
    <property type="component" value="Unassembled WGS sequence"/>
</dbReference>
<feature type="domain" description="N-acetyltransferase" evidence="3">
    <location>
        <begin position="2"/>
        <end position="148"/>
    </location>
</feature>
<proteinExistence type="predicted"/>
<dbReference type="PANTHER" id="PTHR43420">
    <property type="entry name" value="ACETYLTRANSFERASE"/>
    <property type="match status" value="1"/>
</dbReference>
<evidence type="ECO:0000313" key="4">
    <source>
        <dbReference type="EMBL" id="MBF5026560.1"/>
    </source>
</evidence>
<gene>
    <name evidence="4" type="ORF">IC612_01955</name>
</gene>
<dbReference type="PANTHER" id="PTHR43420:SF47">
    <property type="entry name" value="N-ACETYLTRANSFERASE DOMAIN-CONTAINING PROTEIN"/>
    <property type="match status" value="1"/>
</dbReference>
<evidence type="ECO:0000259" key="3">
    <source>
        <dbReference type="PROSITE" id="PS51186"/>
    </source>
</evidence>
<dbReference type="InterPro" id="IPR016181">
    <property type="entry name" value="Acyl_CoA_acyltransferase"/>
</dbReference>
<dbReference type="InterPro" id="IPR050680">
    <property type="entry name" value="YpeA/RimI_acetyltransf"/>
</dbReference>
<protein>
    <submittedName>
        <fullName evidence="4">GNAT family N-acetyltransferase</fullName>
    </submittedName>
</protein>
<dbReference type="CDD" id="cd04301">
    <property type="entry name" value="NAT_SF"/>
    <property type="match status" value="1"/>
</dbReference>
<dbReference type="Gene3D" id="3.40.630.30">
    <property type="match status" value="1"/>
</dbReference>
<organism evidence="4 5">
    <name type="scientific">Planobacterium oryzisoli</name>
    <dbReference type="NCBI Taxonomy" id="2771435"/>
    <lineage>
        <taxon>Bacteria</taxon>
        <taxon>Pseudomonadati</taxon>
        <taxon>Bacteroidota</taxon>
        <taxon>Flavobacteriia</taxon>
        <taxon>Flavobacteriales</taxon>
        <taxon>Weeksellaceae</taxon>
        <taxon>Chryseobacterium group</taxon>
        <taxon>Chryseobacterium</taxon>
    </lineage>
</organism>
<evidence type="ECO:0000256" key="2">
    <source>
        <dbReference type="ARBA" id="ARBA00023315"/>
    </source>
</evidence>
<evidence type="ECO:0000313" key="5">
    <source>
        <dbReference type="Proteomes" id="UP000694480"/>
    </source>
</evidence>
<name>A0A930YUF3_9FLAO</name>
<dbReference type="RefSeq" id="WP_194738495.1">
    <property type="nucleotide sequence ID" value="NZ_JADKYY010000002.1"/>
</dbReference>